<accession>A0ABR2V8E1</accession>
<feature type="compositionally biased region" description="Polar residues" evidence="5">
    <location>
        <begin position="336"/>
        <end position="356"/>
    </location>
</feature>
<dbReference type="PANTHER" id="PTHR15549:SF26">
    <property type="entry name" value="AXIAL BUDDING PATTERN PROTEIN 2-RELATED"/>
    <property type="match status" value="1"/>
</dbReference>
<dbReference type="Proteomes" id="UP001408356">
    <property type="component" value="Unassembled WGS sequence"/>
</dbReference>
<keyword evidence="2 6" id="KW-0812">Transmembrane</keyword>
<evidence type="ECO:0000256" key="3">
    <source>
        <dbReference type="ARBA" id="ARBA00022989"/>
    </source>
</evidence>
<evidence type="ECO:0000313" key="8">
    <source>
        <dbReference type="Proteomes" id="UP001408356"/>
    </source>
</evidence>
<reference evidence="7 8" key="1">
    <citation type="journal article" date="2024" name="J. Plant Pathol.">
        <title>Sequence and assembly of the genome of Seiridium unicorne, isolate CBS 538.82, causal agent of cypress canker disease.</title>
        <authorList>
            <person name="Scali E."/>
            <person name="Rocca G.D."/>
            <person name="Danti R."/>
            <person name="Garbelotto M."/>
            <person name="Barberini S."/>
            <person name="Baroncelli R."/>
            <person name="Emiliani G."/>
        </authorList>
    </citation>
    <scope>NUCLEOTIDE SEQUENCE [LARGE SCALE GENOMIC DNA]</scope>
    <source>
        <strain evidence="7 8">BM-138-508</strain>
    </source>
</reference>
<evidence type="ECO:0000256" key="5">
    <source>
        <dbReference type="SAM" id="MobiDB-lite"/>
    </source>
</evidence>
<evidence type="ECO:0000256" key="1">
    <source>
        <dbReference type="ARBA" id="ARBA00004167"/>
    </source>
</evidence>
<evidence type="ECO:0000256" key="2">
    <source>
        <dbReference type="ARBA" id="ARBA00022692"/>
    </source>
</evidence>
<dbReference type="InterPro" id="IPR051694">
    <property type="entry name" value="Immunoregulatory_rcpt-like"/>
</dbReference>
<sequence>MNASANPDLSNGTCYSSVNTTATGDFIPCGNVALGHWPCCLAGDFCLSFDDANACWDLSNKAGNTYLAGCTDLGFNDKACPWKSPEFEDQEWVGLLECNKGTGKNDTQWGGCKAPENSTELVKLPHQSCDPYCTSYIFEGGTALPAFASLPNSTGSSIAWTNSFAPTLVYAPVTTTAEVSGTKTTITSIQTRPPSTSGAAPQTTTTSPTPAPASGDGGLSTGAKVGIGVGIAGAALLALASALIFLLVRRRKKKQQQQQQQQQQPNVPINLPPEKYETGPADPYQNYQPYQYQPQQPPAKSWPNDHQVNEYAVFKSELPANERPMTSELPADHSTMPHSSVSPQHSPNPSTASPPHSSYAGLDSPMADQLSSYSESTTIHGGSARWITPEHTGGRSYSGLQSGRSPGNMGPVAENDW</sequence>
<keyword evidence="3 6" id="KW-1133">Transmembrane helix</keyword>
<feature type="region of interest" description="Disordered" evidence="5">
    <location>
        <begin position="256"/>
        <end position="304"/>
    </location>
</feature>
<dbReference type="PANTHER" id="PTHR15549">
    <property type="entry name" value="PAIRED IMMUNOGLOBULIN-LIKE TYPE 2 RECEPTOR"/>
    <property type="match status" value="1"/>
</dbReference>
<feature type="region of interest" description="Disordered" evidence="5">
    <location>
        <begin position="323"/>
        <end position="417"/>
    </location>
</feature>
<feature type="compositionally biased region" description="Polar residues" evidence="5">
    <location>
        <begin position="181"/>
        <end position="192"/>
    </location>
</feature>
<proteinExistence type="predicted"/>
<evidence type="ECO:0000313" key="7">
    <source>
        <dbReference type="EMBL" id="KAK9423182.1"/>
    </source>
</evidence>
<comment type="subcellular location">
    <subcellularLocation>
        <location evidence="1">Membrane</location>
        <topology evidence="1">Single-pass membrane protein</topology>
    </subcellularLocation>
</comment>
<feature type="compositionally biased region" description="Polar residues" evidence="5">
    <location>
        <begin position="369"/>
        <end position="380"/>
    </location>
</feature>
<keyword evidence="8" id="KW-1185">Reference proteome</keyword>
<comment type="caution">
    <text evidence="7">The sequence shown here is derived from an EMBL/GenBank/DDBJ whole genome shotgun (WGS) entry which is preliminary data.</text>
</comment>
<feature type="compositionally biased region" description="Low complexity" evidence="5">
    <location>
        <begin position="193"/>
        <end position="214"/>
    </location>
</feature>
<evidence type="ECO:0000256" key="4">
    <source>
        <dbReference type="ARBA" id="ARBA00023136"/>
    </source>
</evidence>
<organism evidence="7 8">
    <name type="scientific">Seiridium unicorne</name>
    <dbReference type="NCBI Taxonomy" id="138068"/>
    <lineage>
        <taxon>Eukaryota</taxon>
        <taxon>Fungi</taxon>
        <taxon>Dikarya</taxon>
        <taxon>Ascomycota</taxon>
        <taxon>Pezizomycotina</taxon>
        <taxon>Sordariomycetes</taxon>
        <taxon>Xylariomycetidae</taxon>
        <taxon>Amphisphaeriales</taxon>
        <taxon>Sporocadaceae</taxon>
        <taxon>Seiridium</taxon>
    </lineage>
</organism>
<feature type="compositionally biased region" description="Low complexity" evidence="5">
    <location>
        <begin position="283"/>
        <end position="294"/>
    </location>
</feature>
<protein>
    <submittedName>
        <fullName evidence="7">Uncharacterized protein</fullName>
    </submittedName>
</protein>
<dbReference type="EMBL" id="JARVKF010000090">
    <property type="protein sequence ID" value="KAK9423182.1"/>
    <property type="molecule type" value="Genomic_DNA"/>
</dbReference>
<keyword evidence="4 6" id="KW-0472">Membrane</keyword>
<name>A0ABR2V8E1_9PEZI</name>
<feature type="transmembrane region" description="Helical" evidence="6">
    <location>
        <begin position="225"/>
        <end position="248"/>
    </location>
</feature>
<gene>
    <name evidence="7" type="ORF">SUNI508_04476</name>
</gene>
<feature type="region of interest" description="Disordered" evidence="5">
    <location>
        <begin position="181"/>
        <end position="217"/>
    </location>
</feature>
<evidence type="ECO:0000256" key="6">
    <source>
        <dbReference type="SAM" id="Phobius"/>
    </source>
</evidence>